<dbReference type="InterPro" id="IPR051374">
    <property type="entry name" value="Ataxin-10/CTR86_families"/>
</dbReference>
<accession>A0A3M7Q2E9</accession>
<comment type="caution">
    <text evidence="4">The sequence shown here is derived from an EMBL/GenBank/DDBJ whole genome shotgun (WGS) entry which is preliminary data.</text>
</comment>
<dbReference type="InterPro" id="IPR019156">
    <property type="entry name" value="Ataxin-10_domain"/>
</dbReference>
<keyword evidence="2" id="KW-0131">Cell cycle</keyword>
<proteinExistence type="predicted"/>
<evidence type="ECO:0000259" key="3">
    <source>
        <dbReference type="Pfam" id="PF09759"/>
    </source>
</evidence>
<sequence length="462" mass="55181">MFLYNKILSKFFARLNFFYYSMEILNKLDGLSPGNQNFEILLTDLDTYIKQNEDFRRQTPSLFYTILYQKLSTIFHSDQKKWTILRQLMKCIKNSAASFKTEFSQEECHLCDELVQIIDRNLFVNSQNADQNEFHFYLNILQYIFNLVQGNRTALDKRSISWTNLALDLIKNQNLDTQVTDISSMIIINAFKYQENSDQLYENIFCKFDFVNFVNLVESVEEKFKNEPLSTKFSNWTFKLLDKMFDFFYLKYLVESDIKDLSKRFRFFLIYHISDRILDAKDAKIQRTFLNFKSLEFMCRIYTFTFQALLGIFEQILEKPFEEVIDSFKQTKLIAGILSDLLTLEETRLFNNNQMVLFVQDQDQLFKSTCKLFKEINCSRDYASLVERYSKSEFSEWLLLKCELVRMIGILVYDNQRNQNYLVNDQLLQIIAGNLNLDVENPFLREWNIIALKHILCQLDKK</sequence>
<protein>
    <recommendedName>
        <fullName evidence="3">Ataxin-10 domain-containing protein</fullName>
    </recommendedName>
</protein>
<dbReference type="OrthoDB" id="379794at2759"/>
<dbReference type="PANTHER" id="PTHR13255:SF0">
    <property type="entry name" value="ATAXIN-10"/>
    <property type="match status" value="1"/>
</dbReference>
<feature type="domain" description="Ataxin-10" evidence="3">
    <location>
        <begin position="400"/>
        <end position="458"/>
    </location>
</feature>
<dbReference type="Proteomes" id="UP000276133">
    <property type="component" value="Unassembled WGS sequence"/>
</dbReference>
<evidence type="ECO:0000313" key="5">
    <source>
        <dbReference type="Proteomes" id="UP000276133"/>
    </source>
</evidence>
<reference evidence="4 5" key="1">
    <citation type="journal article" date="2018" name="Sci. Rep.">
        <title>Genomic signatures of local adaptation to the degree of environmental predictability in rotifers.</title>
        <authorList>
            <person name="Franch-Gras L."/>
            <person name="Hahn C."/>
            <person name="Garcia-Roger E.M."/>
            <person name="Carmona M.J."/>
            <person name="Serra M."/>
            <person name="Gomez A."/>
        </authorList>
    </citation>
    <scope>NUCLEOTIDE SEQUENCE [LARGE SCALE GENOMIC DNA]</scope>
    <source>
        <strain evidence="4">HYR1</strain>
    </source>
</reference>
<gene>
    <name evidence="4" type="ORF">BpHYR1_032636</name>
</gene>
<dbReference type="GO" id="GO:0005829">
    <property type="term" value="C:cytosol"/>
    <property type="evidence" value="ECO:0007669"/>
    <property type="project" value="TreeGrafter"/>
</dbReference>
<dbReference type="Pfam" id="PF09759">
    <property type="entry name" value="Atx10homo_assoc"/>
    <property type="match status" value="1"/>
</dbReference>
<dbReference type="GO" id="GO:0051301">
    <property type="term" value="P:cell division"/>
    <property type="evidence" value="ECO:0007669"/>
    <property type="project" value="UniProtKB-KW"/>
</dbReference>
<name>A0A3M7Q2E9_BRAPC</name>
<dbReference type="EMBL" id="REGN01007656">
    <property type="protein sequence ID" value="RNA05617.1"/>
    <property type="molecule type" value="Genomic_DNA"/>
</dbReference>
<evidence type="ECO:0000256" key="1">
    <source>
        <dbReference type="ARBA" id="ARBA00022618"/>
    </source>
</evidence>
<keyword evidence="1" id="KW-0132">Cell division</keyword>
<organism evidence="4 5">
    <name type="scientific">Brachionus plicatilis</name>
    <name type="common">Marine rotifer</name>
    <name type="synonym">Brachionus muelleri</name>
    <dbReference type="NCBI Taxonomy" id="10195"/>
    <lineage>
        <taxon>Eukaryota</taxon>
        <taxon>Metazoa</taxon>
        <taxon>Spiralia</taxon>
        <taxon>Gnathifera</taxon>
        <taxon>Rotifera</taxon>
        <taxon>Eurotatoria</taxon>
        <taxon>Monogononta</taxon>
        <taxon>Pseudotrocha</taxon>
        <taxon>Ploima</taxon>
        <taxon>Brachionidae</taxon>
        <taxon>Brachionus</taxon>
    </lineage>
</organism>
<keyword evidence="5" id="KW-1185">Reference proteome</keyword>
<dbReference type="AlphaFoldDB" id="A0A3M7Q2E9"/>
<dbReference type="PANTHER" id="PTHR13255">
    <property type="entry name" value="ATAXIN-10"/>
    <property type="match status" value="1"/>
</dbReference>
<evidence type="ECO:0000313" key="4">
    <source>
        <dbReference type="EMBL" id="RNA05617.1"/>
    </source>
</evidence>
<evidence type="ECO:0000256" key="2">
    <source>
        <dbReference type="ARBA" id="ARBA00023306"/>
    </source>
</evidence>
<dbReference type="GO" id="GO:0031175">
    <property type="term" value="P:neuron projection development"/>
    <property type="evidence" value="ECO:0007669"/>
    <property type="project" value="TreeGrafter"/>
</dbReference>